<evidence type="ECO:0000256" key="14">
    <source>
        <dbReference type="ARBA" id="ARBA00023054"/>
    </source>
</evidence>
<evidence type="ECO:0000256" key="11">
    <source>
        <dbReference type="ARBA" id="ARBA00022968"/>
    </source>
</evidence>
<comment type="catalytic activity">
    <reaction evidence="28">
        <text>an N(4)-{beta-D-GlcNAc-(1-&gt;2)-alpha-D-Man-(1-&gt;3)-[beta-D-GlcNAc-(1-&gt;2)-[beta-D-GlcNAc-(1-&gt;6)]-alpha-D-Man-(1-&gt;6)]-beta-D-Man-(1-&gt;4)-beta-D-GlcNAc-(1-&gt;4)-beta-D-GlcNAc}-L-asparaginyl-[protein] + UDP-N-acetyl-alpha-D-glucosamine = an N(4)-{beta-D-GlcNAc-(1-&gt;2)-[beta-D-GlcNAc-(1-&gt;4)]-alpha-D-Man-(1-&gt;3)-[beta-D-GlcNAc-(1-&gt;2)-[beta-D-GlcNAc-(1-&gt;6)]-alpha-D-Man-(1-&gt;6)]-beta-D-Man-(1-&gt;4)-beta-D-GlcNAc-(1-&gt;4)-beta-D-GlcNAc}-L-asparaginyl-[protein] + UDP + H(+)</text>
        <dbReference type="Rhea" id="RHEA:69619"/>
        <dbReference type="Rhea" id="RHEA-COMP:17733"/>
        <dbReference type="Rhea" id="RHEA-COMP:17734"/>
        <dbReference type="ChEBI" id="CHEBI:15378"/>
        <dbReference type="ChEBI" id="CHEBI:57705"/>
        <dbReference type="ChEBI" id="CHEBI:58223"/>
        <dbReference type="ChEBI" id="CHEBI:187874"/>
        <dbReference type="ChEBI" id="CHEBI:187875"/>
    </reaction>
    <physiologicalReaction direction="left-to-right" evidence="28">
        <dbReference type="Rhea" id="RHEA:69620"/>
    </physiologicalReaction>
</comment>
<dbReference type="Pfam" id="PF04666">
    <property type="entry name" value="MGAT4_cons"/>
    <property type="match status" value="1"/>
</dbReference>
<evidence type="ECO:0000313" key="32">
    <source>
        <dbReference type="Proteomes" id="UP000694557"/>
    </source>
</evidence>
<dbReference type="AlphaFoldDB" id="A0A8C7KJB4"/>
<reference evidence="31" key="2">
    <citation type="submission" date="2025-09" db="UniProtKB">
        <authorList>
            <consortium name="Ensembl"/>
        </authorList>
    </citation>
    <scope>IDENTIFICATION</scope>
</reference>
<dbReference type="PANTHER" id="PTHR12062">
    <property type="entry name" value="N-ACETYLGLUCOSAMINYLTRANSFERASE VI"/>
    <property type="match status" value="1"/>
</dbReference>
<keyword evidence="15" id="KW-0472">Membrane</keyword>
<evidence type="ECO:0000313" key="31">
    <source>
        <dbReference type="Ensembl" id="ENSOKIP00005102021.1"/>
    </source>
</evidence>
<dbReference type="GO" id="GO:0000139">
    <property type="term" value="C:Golgi membrane"/>
    <property type="evidence" value="ECO:0007669"/>
    <property type="project" value="UniProtKB-SubCell"/>
</dbReference>
<evidence type="ECO:0000256" key="23">
    <source>
        <dbReference type="ARBA" id="ARBA00048608"/>
    </source>
</evidence>
<evidence type="ECO:0000256" key="16">
    <source>
        <dbReference type="ARBA" id="ARBA00023180"/>
    </source>
</evidence>
<comment type="subcellular location">
    <subcellularLocation>
        <location evidence="2">Golgi apparatus membrane</location>
        <topology evidence="2">Single-pass type II membrane protein</topology>
    </subcellularLocation>
    <subcellularLocation>
        <location evidence="3">Secreted</location>
    </subcellularLocation>
</comment>
<evidence type="ECO:0000256" key="25">
    <source>
        <dbReference type="ARBA" id="ARBA00093220"/>
    </source>
</evidence>
<feature type="domain" description="MGAT4 conserved region" evidence="29">
    <location>
        <begin position="117"/>
        <end position="395"/>
    </location>
</feature>
<reference evidence="31" key="1">
    <citation type="submission" date="2025-08" db="UniProtKB">
        <authorList>
            <consortium name="Ensembl"/>
        </authorList>
    </citation>
    <scope>IDENTIFICATION</scope>
</reference>
<keyword evidence="10" id="KW-0479">Metal-binding</keyword>
<comment type="function">
    <text evidence="21">Glycosyltransferase that catalyze the transfer of GlcNAc from UDP-GlcNAc to the GlcNAcbeta1-2Manalpha1-3 arm of the core structure of N-linked glycans through a beta1-4 linkage and participates in the production of tri- and tetra-antennary N-linked sugar chains. Involved in glucose transport by mediating SLC2A2/GLUT2 glycosylation, thereby controlling cell-surface expression of SLC2A2 in pancreatic beta cells.</text>
</comment>
<dbReference type="Ensembl" id="ENSOKIT00005109306.1">
    <property type="protein sequence ID" value="ENSOKIP00005102021.1"/>
    <property type="gene ID" value="ENSOKIG00005044378.1"/>
</dbReference>
<accession>A0A8C7KJB4</accession>
<dbReference type="GO" id="GO:0046872">
    <property type="term" value="F:metal ion binding"/>
    <property type="evidence" value="ECO:0007669"/>
    <property type="project" value="UniProtKB-KW"/>
</dbReference>
<dbReference type="GO" id="GO:0008454">
    <property type="term" value="F:alpha-1,3-mannosylglycoprotein 4-beta-N-acetylglucosaminyltransferase activity"/>
    <property type="evidence" value="ECO:0007669"/>
    <property type="project" value="UniProtKB-EC"/>
</dbReference>
<evidence type="ECO:0000256" key="4">
    <source>
        <dbReference type="ARBA" id="ARBA00004922"/>
    </source>
</evidence>
<feature type="domain" description="MGAT4 A/B/C C-terminal" evidence="30">
    <location>
        <begin position="409"/>
        <end position="535"/>
    </location>
</feature>
<proteinExistence type="inferred from homology"/>
<evidence type="ECO:0000256" key="7">
    <source>
        <dbReference type="ARBA" id="ARBA00022676"/>
    </source>
</evidence>
<dbReference type="GO" id="GO:0005793">
    <property type="term" value="C:endoplasmic reticulum-Golgi intermediate compartment"/>
    <property type="evidence" value="ECO:0007669"/>
    <property type="project" value="TreeGrafter"/>
</dbReference>
<dbReference type="InterPro" id="IPR056576">
    <property type="entry name" value="MGAT4_A/B/C_C"/>
</dbReference>
<evidence type="ECO:0000256" key="27">
    <source>
        <dbReference type="ARBA" id="ARBA00093235"/>
    </source>
</evidence>
<evidence type="ECO:0000256" key="19">
    <source>
        <dbReference type="ARBA" id="ARBA00043050"/>
    </source>
</evidence>
<evidence type="ECO:0000256" key="8">
    <source>
        <dbReference type="ARBA" id="ARBA00022679"/>
    </source>
</evidence>
<keyword evidence="32" id="KW-1185">Reference proteome</keyword>
<dbReference type="Proteomes" id="UP000694557">
    <property type="component" value="Unassembled WGS sequence"/>
</dbReference>
<keyword evidence="8" id="KW-0808">Transferase</keyword>
<evidence type="ECO:0000259" key="30">
    <source>
        <dbReference type="Pfam" id="PF23524"/>
    </source>
</evidence>
<comment type="catalytic activity">
    <reaction evidence="27">
        <text>an N(4)-{beta-D-GlcNAc-(1-&gt;2)-alpha-D-Man-(1-&gt;3)-[beta-D-GlcNAc-(1-&gt;2)-alpha-D-Man-(1-&gt;6)]-beta-D-Man-(1-&gt;4)-beta-D-GlcNAc-(1-&gt;4)-[alpha-L-Fuc-(1-&gt;6)]-beta-D-GlcNAc}-L-asparaginyl-[protein] + UDP-N-acetyl-alpha-D-glucosamine = N(4)-{beta-D-GlcNAc-(1-&gt;2)-[beta-D-GlcNAc-(1-&gt;4)]-alpha-D-Man-(1-&gt;3)-[beta-D-GlcNAc-(1-&gt;2)-alpha-D-Man-(1-&gt;6)]-beta-D-Man-(1-&gt;4)-beta-D-GlcNAc-(1-&gt;4)-[alpha-L-Fuc-(1-&gt;6)]-beta-D-GlcNAc}-asparaginyl-[protein] + UDP + H(+)</text>
        <dbReference type="Rhea" id="RHEA:69623"/>
        <dbReference type="Rhea" id="RHEA-COMP:13532"/>
        <dbReference type="Rhea" id="RHEA-COMP:18198"/>
        <dbReference type="ChEBI" id="CHEBI:15378"/>
        <dbReference type="ChEBI" id="CHEBI:57705"/>
        <dbReference type="ChEBI" id="CHEBI:58223"/>
        <dbReference type="ChEBI" id="CHEBI:137207"/>
        <dbReference type="ChEBI" id="CHEBI:187877"/>
    </reaction>
    <physiologicalReaction direction="left-to-right" evidence="27">
        <dbReference type="Rhea" id="RHEA:69624"/>
    </physiologicalReaction>
</comment>
<gene>
    <name evidence="31" type="primary">MGAT4A</name>
    <name evidence="31" type="synonym">LOC109905091</name>
</gene>
<keyword evidence="16" id="KW-0325">Glycoprotein</keyword>
<dbReference type="GO" id="GO:0005795">
    <property type="term" value="C:Golgi stack"/>
    <property type="evidence" value="ECO:0007669"/>
    <property type="project" value="TreeGrafter"/>
</dbReference>
<evidence type="ECO:0000256" key="21">
    <source>
        <dbReference type="ARBA" id="ARBA00046033"/>
    </source>
</evidence>
<dbReference type="GeneTree" id="ENSGT00940000159177"/>
<comment type="pathway">
    <text evidence="4">Protein modification; protein glycosylation.</text>
</comment>
<dbReference type="GO" id="GO:0005576">
    <property type="term" value="C:extracellular region"/>
    <property type="evidence" value="ECO:0007669"/>
    <property type="project" value="UniProtKB-SubCell"/>
</dbReference>
<comment type="catalytic activity">
    <reaction evidence="23">
        <text>N(4)-{beta-D-GlcNAc-(1-&gt;2)-alpha-D-Man-(1-&gt;3)-[beta-D-GlcNAc-(1-&gt;2)-alpha-D-Man-(1-&gt;6)]-beta-D-Man-(1-&gt;4)-beta-D-GlcNAc-(1-&gt;4)-beta-D-GlcNAc}-L-asparaginyl-[protein] + UDP-N-acetyl-alpha-D-glucosamine = N(4)-{beta-D-GlcNAc-(1-&gt;2)-[beta-D-GlcNAc-(1-&gt;4)]-alpha-D-Man-(1-&gt;3)-[beta-D-GlcNAc-(1-&gt;2)-alpha-D-Man-(1-&gt;6)]-beta-D-Man-(1-&gt;4)-beta-D-GlcNAc-(1-&gt;4)-beta-D-GlcNAc}-L-asparaginyl-[protein] + UDP + H(+)</text>
        <dbReference type="Rhea" id="RHEA:16057"/>
        <dbReference type="Rhea" id="RHEA-COMP:13526"/>
        <dbReference type="Rhea" id="RHEA-COMP:14374"/>
        <dbReference type="ChEBI" id="CHEBI:15378"/>
        <dbReference type="ChEBI" id="CHEBI:57705"/>
        <dbReference type="ChEBI" id="CHEBI:58223"/>
        <dbReference type="ChEBI" id="CHEBI:60651"/>
        <dbReference type="ChEBI" id="CHEBI:139507"/>
        <dbReference type="EC" id="2.4.1.145"/>
    </reaction>
    <physiologicalReaction direction="left-to-right" evidence="23">
        <dbReference type="Rhea" id="RHEA:16058"/>
    </physiologicalReaction>
</comment>
<keyword evidence="12" id="KW-1133">Transmembrane helix</keyword>
<evidence type="ECO:0000256" key="15">
    <source>
        <dbReference type="ARBA" id="ARBA00023136"/>
    </source>
</evidence>
<dbReference type="GO" id="GO:0005783">
    <property type="term" value="C:endoplasmic reticulum"/>
    <property type="evidence" value="ECO:0007669"/>
    <property type="project" value="TreeGrafter"/>
</dbReference>
<keyword evidence="6" id="KW-0964">Secreted</keyword>
<comment type="catalytic activity">
    <reaction evidence="26">
        <text>an N(4)-{beta-D-GlcNAc-(1-&gt;2)-alpha-D-Man-(1-&gt;3)-[beta-D-Gal-(1-&gt;4)-beta-D-GlcNAc-(1-&gt;2)-alpha-D-Man-(1-&gt;6)]-beta-D-Man-(1-&gt;4)-beta-D-GlcNAc-(1-&gt;4)-beta-D-GlcNAc}-L-asparaginyl-[protein] + UDP-N-acetyl-alpha-D-glucosamine = an N(4)-{beta-D-GlcNAc-(1-&gt;2)-[beta-D-GlcNAc-(1-&gt;4)]-alpha-D-Man-(1-&gt;3)-[beta-D-Gal-(1-&gt;4)-beta-D-GlcNAc-(1-&gt;2)-alpha-D-Man-(1-&gt;6)]-beta-D-Man-(1-&gt;4)-beta-D-GlcNAc-(1-&gt;4)-beta-D-GlcNAc}-L-asparaginyl-[protein] + UDP + H(+)</text>
        <dbReference type="Rhea" id="RHEA:69627"/>
        <dbReference type="Rhea" id="RHEA-COMP:17737"/>
        <dbReference type="Rhea" id="RHEA-COMP:17738"/>
        <dbReference type="ChEBI" id="CHEBI:15378"/>
        <dbReference type="ChEBI" id="CHEBI:57705"/>
        <dbReference type="ChEBI" id="CHEBI:58223"/>
        <dbReference type="ChEBI" id="CHEBI:187878"/>
        <dbReference type="ChEBI" id="CHEBI:187879"/>
    </reaction>
    <physiologicalReaction direction="left-to-right" evidence="26">
        <dbReference type="Rhea" id="RHEA:69628"/>
    </physiologicalReaction>
</comment>
<dbReference type="PANTHER" id="PTHR12062:SF4">
    <property type="entry name" value="ALPHA-1,3-MANNOSYL-GLYCOPROTEIN 4-BETA-N-ACETYLGLUCOSAMINYLTRANSFERASE A"/>
    <property type="match status" value="1"/>
</dbReference>
<evidence type="ECO:0000256" key="10">
    <source>
        <dbReference type="ARBA" id="ARBA00022723"/>
    </source>
</evidence>
<dbReference type="GO" id="GO:0006487">
    <property type="term" value="P:protein N-linked glycosylation"/>
    <property type="evidence" value="ECO:0007669"/>
    <property type="project" value="TreeGrafter"/>
</dbReference>
<protein>
    <recommendedName>
        <fullName evidence="18">Alpha-1,3-mannosyl-glycoprotein 4-beta-N-acetylglucosaminyltransferase A</fullName>
        <ecNumber evidence="17">2.4.1.145</ecNumber>
    </recommendedName>
    <alternativeName>
        <fullName evidence="19">N-glycosyl-oligosaccharide-glycoprotein N-acetylglucosaminyltransferase IVa</fullName>
    </alternativeName>
    <alternativeName>
        <fullName evidence="20">UDP-N-acetylglucosamine: alpha-1,3-D-mannoside beta-1,4-N-acetylglucosaminyltransferase IVa</fullName>
    </alternativeName>
</protein>
<evidence type="ECO:0000256" key="2">
    <source>
        <dbReference type="ARBA" id="ARBA00004323"/>
    </source>
</evidence>
<evidence type="ECO:0000256" key="9">
    <source>
        <dbReference type="ARBA" id="ARBA00022692"/>
    </source>
</evidence>
<keyword evidence="9" id="KW-0812">Transmembrane</keyword>
<comment type="cofactor">
    <cofactor evidence="1">
        <name>a divalent metal cation</name>
        <dbReference type="ChEBI" id="CHEBI:60240"/>
    </cofactor>
</comment>
<evidence type="ECO:0000256" key="18">
    <source>
        <dbReference type="ARBA" id="ARBA00039706"/>
    </source>
</evidence>
<evidence type="ECO:0000256" key="12">
    <source>
        <dbReference type="ARBA" id="ARBA00022989"/>
    </source>
</evidence>
<keyword evidence="13" id="KW-0333">Golgi apparatus</keyword>
<keyword evidence="14" id="KW-0175">Coiled coil</keyword>
<name>A0A8C7KJB4_ONCKI</name>
<dbReference type="EC" id="2.4.1.145" evidence="17"/>
<evidence type="ECO:0000256" key="3">
    <source>
        <dbReference type="ARBA" id="ARBA00004613"/>
    </source>
</evidence>
<comment type="catalytic activity">
    <reaction evidence="24">
        <text>N(4)-{beta-D-GlcNAc-(1-&gt;2)-alpha-D-Man-(1-&gt;3)-beta-D-Man-(1-&gt;4)-beta-D-GlcNAc-(1-&gt;4)-beta-D-GlcNAc}-asparaginyl-[protein] + UDP-N-acetyl-alpha-D-glucosamine = N(4)-{beta-D-GlcNAc-(1-&gt;2)-[beta-D-GlcNAc-(1-&gt;4)]-alpha-D-Man-(1-&gt;3)-beta-D-Man-(1-&gt;4)-beta-D-GlcNAc-(1-&gt;4)-beta-D-GlcNAc}-asparaginyl-[protein] + UDP + H(+)</text>
        <dbReference type="Rhea" id="RHEA:69635"/>
        <dbReference type="Rhea" id="RHEA-COMP:17741"/>
        <dbReference type="Rhea" id="RHEA-COMP:17742"/>
        <dbReference type="ChEBI" id="CHEBI:15378"/>
        <dbReference type="ChEBI" id="CHEBI:57705"/>
        <dbReference type="ChEBI" id="CHEBI:58223"/>
        <dbReference type="ChEBI" id="CHEBI:187882"/>
        <dbReference type="ChEBI" id="CHEBI:187883"/>
    </reaction>
    <physiologicalReaction direction="left-to-right" evidence="24">
        <dbReference type="Rhea" id="RHEA:69636"/>
    </physiologicalReaction>
</comment>
<organism evidence="31 32">
    <name type="scientific">Oncorhynchus kisutch</name>
    <name type="common">Coho salmon</name>
    <name type="synonym">Salmo kisutch</name>
    <dbReference type="NCBI Taxonomy" id="8019"/>
    <lineage>
        <taxon>Eukaryota</taxon>
        <taxon>Metazoa</taxon>
        <taxon>Chordata</taxon>
        <taxon>Craniata</taxon>
        <taxon>Vertebrata</taxon>
        <taxon>Euteleostomi</taxon>
        <taxon>Actinopterygii</taxon>
        <taxon>Neopterygii</taxon>
        <taxon>Teleostei</taxon>
        <taxon>Protacanthopterygii</taxon>
        <taxon>Salmoniformes</taxon>
        <taxon>Salmonidae</taxon>
        <taxon>Salmoninae</taxon>
        <taxon>Oncorhynchus</taxon>
    </lineage>
</organism>
<evidence type="ECO:0000256" key="5">
    <source>
        <dbReference type="ARBA" id="ARBA00009090"/>
    </source>
</evidence>
<evidence type="ECO:0000256" key="22">
    <source>
        <dbReference type="ARBA" id="ARBA00047414"/>
    </source>
</evidence>
<evidence type="ECO:0000256" key="28">
    <source>
        <dbReference type="ARBA" id="ARBA00093244"/>
    </source>
</evidence>
<evidence type="ECO:0000256" key="6">
    <source>
        <dbReference type="ARBA" id="ARBA00022525"/>
    </source>
</evidence>
<evidence type="ECO:0000259" key="29">
    <source>
        <dbReference type="Pfam" id="PF04666"/>
    </source>
</evidence>
<comment type="catalytic activity">
    <reaction evidence="22">
        <text>N(4)-{beta-D-GlcNAc-(1-&gt;2)-alpha-D-Man-(1-&gt;3)-[alpha-D-Man-(1-&gt;3)-{alpha-D-Man-(1-&gt;6)}-alpha-D-Man-(1-&gt;6)]-beta-D-Man-(1-&gt;4)-beta-D-GlcNAc-(1-&gt;4)-beta-D-GlcNAc}-asparaginyl-[protein] + UDP-N-acetyl-alpha-D-glucosamine = N(4)-{beta-D-GlcNAc-(1-&gt;2)-[beta-D-GlcNAc-(1-&gt;4)]-alpha-D-Man-(1-&gt;3)-[alpha-D-Man-(1-&gt;3)-{alpha-D-Man-(1-&gt;6)}-alpha-D-Man-(1-&gt;6)]-beta-D-Man-(1-&gt;4)-beta-D-GlcNAc-(1-&gt;4)-beta-D-GlcNAc}-asparaginyl-[protein] + UDP + H(+)</text>
        <dbReference type="Rhea" id="RHEA:69631"/>
        <dbReference type="Rhea" id="RHEA-COMP:17739"/>
        <dbReference type="Rhea" id="RHEA-COMP:17740"/>
        <dbReference type="ChEBI" id="CHEBI:15378"/>
        <dbReference type="ChEBI" id="CHEBI:57705"/>
        <dbReference type="ChEBI" id="CHEBI:58223"/>
        <dbReference type="ChEBI" id="CHEBI:187880"/>
        <dbReference type="ChEBI" id="CHEBI:187881"/>
    </reaction>
    <physiologicalReaction direction="left-to-right" evidence="22">
        <dbReference type="Rhea" id="RHEA:69632"/>
    </physiologicalReaction>
</comment>
<evidence type="ECO:0000256" key="24">
    <source>
        <dbReference type="ARBA" id="ARBA00049146"/>
    </source>
</evidence>
<evidence type="ECO:0000256" key="20">
    <source>
        <dbReference type="ARBA" id="ARBA00043139"/>
    </source>
</evidence>
<keyword evidence="11" id="KW-0735">Signal-anchor</keyword>
<evidence type="ECO:0000256" key="1">
    <source>
        <dbReference type="ARBA" id="ARBA00001968"/>
    </source>
</evidence>
<comment type="similarity">
    <text evidence="5">Belongs to the glycosyltransferase 54 family.</text>
</comment>
<comment type="catalytic activity">
    <reaction evidence="25">
        <text>an N(4)-{beta-D-GlcNAc-(1-&gt;2)-alpha-D-Man-(1-&gt;3)-[alpha-D-Man-(1-&gt;6)]-beta-D-Man-(1-&gt;4)-beta-D-GlcNAc-(1-&gt;4)-beta-D-GlcNAc}-L-asparaginyl-[protein] + UDP-N-acetyl-alpha-D-glucosamine = an N(4)-{beta-D-GlcNAc-(1-&gt;2)-[beta-D-GlcNAc-(1-&gt;4)]-alpha-D-Man-(1-&gt;3)-[alpha-D-Man-(1-&gt;6)]-beta-D-Man-(1-&gt;4)-beta-D-GlcNAc-(1-&gt;4)-beta-D-GlcNAc}-L-asparaginyl-[protein] + UDP + H(+)</text>
        <dbReference type="Rhea" id="RHEA:69615"/>
        <dbReference type="Rhea" id="RHEA-COMP:14369"/>
        <dbReference type="Rhea" id="RHEA-COMP:17732"/>
        <dbReference type="ChEBI" id="CHEBI:15378"/>
        <dbReference type="ChEBI" id="CHEBI:57705"/>
        <dbReference type="ChEBI" id="CHEBI:58223"/>
        <dbReference type="ChEBI" id="CHEBI:60615"/>
        <dbReference type="ChEBI" id="CHEBI:187873"/>
    </reaction>
    <physiologicalReaction direction="left-to-right" evidence="25">
        <dbReference type="Rhea" id="RHEA:69616"/>
    </physiologicalReaction>
</comment>
<dbReference type="Pfam" id="PF23524">
    <property type="entry name" value="MGAT4A_C"/>
    <property type="match status" value="1"/>
</dbReference>
<keyword evidence="7" id="KW-0328">Glycosyltransferase</keyword>
<evidence type="ECO:0000256" key="13">
    <source>
        <dbReference type="ARBA" id="ARBA00023034"/>
    </source>
</evidence>
<dbReference type="InterPro" id="IPR006759">
    <property type="entry name" value="Glyco_transf_54"/>
</dbReference>
<sequence length="562" mass="64393">MCVFNLENRVCLPEAEPDWVSERSFVTGFIACIGCCYCIVINHIDVLVAYQREFHALKERLRVAEHRTLQRSSELNNILEQFRRVIAETNGSKDALTNFSDETQKLLKELASRKPLQVPNIYHHLPHLLNNEGSLHPAVHVGLGRTGVSMVMGIPTVKRKVKSYLAETLHSLINKLSPEEKHDCVIIVFVGEVGGNTHTHTHTHPPGVAHSIILFSSGLLEVISPPASYYPDLKDLKETFGDSRERVRWRTKQNLDYSFLMMYAVSKGVYYVQLEDDIVAKPNYFATMKNFALQLSSEDWMILEFSQLGFIGKMFQAPDLNLIVEFILMFYKEKPIDWLLDHILWVKVCNPEKDAKHCERQKSSLRVRFRPSLFQHVGLHSSLAGKIQKLTDKDFLKPLLHKIHVNPPAEVSTSLKVYQGHTLEKTYLGEDFFWAINPTAGDYVLFKFDKPINIERFLFRSGNQEHPGDRIENTTVEILPFSSKEKYKRTDDRFYRVGQFEKGVAEGAVDTSFNPVVALRLSVVQDSAVWAILSEVSQSHAIICPLIFYIMFIFYPAECYPV</sequence>
<evidence type="ECO:0000256" key="26">
    <source>
        <dbReference type="ARBA" id="ARBA00093225"/>
    </source>
</evidence>
<dbReference type="InterPro" id="IPR057279">
    <property type="entry name" value="MGAT4"/>
</dbReference>
<evidence type="ECO:0000256" key="17">
    <source>
        <dbReference type="ARBA" id="ARBA00038913"/>
    </source>
</evidence>